<keyword evidence="1" id="KW-1133">Transmembrane helix</keyword>
<feature type="transmembrane region" description="Helical" evidence="1">
    <location>
        <begin position="53"/>
        <end position="75"/>
    </location>
</feature>
<organism evidence="2 3">
    <name type="scientific">Pseudomonas asturiensis</name>
    <dbReference type="NCBI Taxonomy" id="1190415"/>
    <lineage>
        <taxon>Bacteria</taxon>
        <taxon>Pseudomonadati</taxon>
        <taxon>Pseudomonadota</taxon>
        <taxon>Gammaproteobacteria</taxon>
        <taxon>Pseudomonadales</taxon>
        <taxon>Pseudomonadaceae</taxon>
        <taxon>Pseudomonas</taxon>
    </lineage>
</organism>
<sequence length="161" mass="17611">MRHYHFARANVFPQLLTRSQPPLSFQSPPPTGKVATPENWIPGMFPWSFSVKYISKVVASAAFGLVLAGCTGAPIKSPHYDSNQYTVLGHGEASATGLMLFGVIPIRQNSRFVRAQDAAIKSKGGDALINTQVQEKWFWAWVLSGYTTTISGDVVKLKTAQ</sequence>
<feature type="transmembrane region" description="Helical" evidence="1">
    <location>
        <begin position="87"/>
        <end position="106"/>
    </location>
</feature>
<reference evidence="2 3" key="1">
    <citation type="submission" date="2016-11" db="EMBL/GenBank/DDBJ databases">
        <authorList>
            <person name="Jaros S."/>
            <person name="Januszkiewicz K."/>
            <person name="Wedrychowicz H."/>
        </authorList>
    </citation>
    <scope>NUCLEOTIDE SEQUENCE [LARGE SCALE GENOMIC DNA]</scope>
    <source>
        <strain evidence="2 3">LMG 26898</strain>
    </source>
</reference>
<gene>
    <name evidence="2" type="ORF">SAMN05216593_12931</name>
</gene>
<dbReference type="EMBL" id="FRDA01000029">
    <property type="protein sequence ID" value="SHN31068.1"/>
    <property type="molecule type" value="Genomic_DNA"/>
</dbReference>
<dbReference type="AlphaFoldDB" id="A0A1M7QIX1"/>
<keyword evidence="1" id="KW-0812">Transmembrane</keyword>
<proteinExistence type="predicted"/>
<accession>A0A1M7QIX1</accession>
<name>A0A1M7QIX1_9PSED</name>
<keyword evidence="1" id="KW-0472">Membrane</keyword>
<evidence type="ECO:0008006" key="4">
    <source>
        <dbReference type="Google" id="ProtNLM"/>
    </source>
</evidence>
<evidence type="ECO:0000256" key="1">
    <source>
        <dbReference type="SAM" id="Phobius"/>
    </source>
</evidence>
<protein>
    <recommendedName>
        <fullName evidence="4">Beta-barrel assembly machine subunit BamC</fullName>
    </recommendedName>
</protein>
<evidence type="ECO:0000313" key="2">
    <source>
        <dbReference type="EMBL" id="SHN31068.1"/>
    </source>
</evidence>
<evidence type="ECO:0000313" key="3">
    <source>
        <dbReference type="Proteomes" id="UP000183983"/>
    </source>
</evidence>
<dbReference type="Proteomes" id="UP000183983">
    <property type="component" value="Unassembled WGS sequence"/>
</dbReference>